<feature type="domain" description="Core-binding (CB)" evidence="5">
    <location>
        <begin position="29"/>
        <end position="108"/>
    </location>
</feature>
<dbReference type="InterPro" id="IPR011010">
    <property type="entry name" value="DNA_brk_join_enz"/>
</dbReference>
<accession>A0ABV2KD90</accession>
<gene>
    <name evidence="6" type="ORF">ABIC55_003718</name>
</gene>
<dbReference type="InterPro" id="IPR013762">
    <property type="entry name" value="Integrase-like_cat_sf"/>
</dbReference>
<evidence type="ECO:0000256" key="3">
    <source>
        <dbReference type="PROSITE-ProRule" id="PRU01248"/>
    </source>
</evidence>
<evidence type="ECO:0000313" key="7">
    <source>
        <dbReference type="Proteomes" id="UP001549104"/>
    </source>
</evidence>
<evidence type="ECO:0000313" key="6">
    <source>
        <dbReference type="EMBL" id="MET3658600.1"/>
    </source>
</evidence>
<dbReference type="InterPro" id="IPR044068">
    <property type="entry name" value="CB"/>
</dbReference>
<keyword evidence="1 3" id="KW-0238">DNA-binding</keyword>
<dbReference type="Gene3D" id="1.10.443.10">
    <property type="entry name" value="Intergrase catalytic core"/>
    <property type="match status" value="1"/>
</dbReference>
<dbReference type="PANTHER" id="PTHR30349:SF64">
    <property type="entry name" value="PROPHAGE INTEGRASE INTD-RELATED"/>
    <property type="match status" value="1"/>
</dbReference>
<dbReference type="PROSITE" id="PS51898">
    <property type="entry name" value="TYR_RECOMBINASE"/>
    <property type="match status" value="1"/>
</dbReference>
<evidence type="ECO:0000259" key="4">
    <source>
        <dbReference type="PROSITE" id="PS51898"/>
    </source>
</evidence>
<dbReference type="InterPro" id="IPR002104">
    <property type="entry name" value="Integrase_catalytic"/>
</dbReference>
<dbReference type="CDD" id="cd00397">
    <property type="entry name" value="DNA_BRE_C"/>
    <property type="match status" value="1"/>
</dbReference>
<keyword evidence="2" id="KW-0233">DNA recombination</keyword>
<name>A0ABV2KD90_SPOPS</name>
<feature type="domain" description="Tyr recombinase" evidence="4">
    <location>
        <begin position="127"/>
        <end position="318"/>
    </location>
</feature>
<evidence type="ECO:0000259" key="5">
    <source>
        <dbReference type="PROSITE" id="PS51900"/>
    </source>
</evidence>
<dbReference type="EMBL" id="JBEPME010000006">
    <property type="protein sequence ID" value="MET3658600.1"/>
    <property type="molecule type" value="Genomic_DNA"/>
</dbReference>
<dbReference type="Pfam" id="PF00589">
    <property type="entry name" value="Phage_integrase"/>
    <property type="match status" value="1"/>
</dbReference>
<dbReference type="PANTHER" id="PTHR30349">
    <property type="entry name" value="PHAGE INTEGRASE-RELATED"/>
    <property type="match status" value="1"/>
</dbReference>
<dbReference type="InterPro" id="IPR050090">
    <property type="entry name" value="Tyrosine_recombinase_XerCD"/>
</dbReference>
<dbReference type="SUPFAM" id="SSF56349">
    <property type="entry name" value="DNA breaking-rejoining enzymes"/>
    <property type="match status" value="1"/>
</dbReference>
<organism evidence="6 7">
    <name type="scientific">Sporosarcina psychrophila</name>
    <name type="common">Bacillus psychrophilus</name>
    <dbReference type="NCBI Taxonomy" id="1476"/>
    <lineage>
        <taxon>Bacteria</taxon>
        <taxon>Bacillati</taxon>
        <taxon>Bacillota</taxon>
        <taxon>Bacilli</taxon>
        <taxon>Bacillales</taxon>
        <taxon>Caryophanaceae</taxon>
        <taxon>Sporosarcina</taxon>
    </lineage>
</organism>
<proteinExistence type="predicted"/>
<reference evidence="6 7" key="1">
    <citation type="submission" date="2024-06" db="EMBL/GenBank/DDBJ databases">
        <title>Sorghum-associated microbial communities from plants grown in Nebraska, USA.</title>
        <authorList>
            <person name="Schachtman D."/>
        </authorList>
    </citation>
    <scope>NUCLEOTIDE SEQUENCE [LARGE SCALE GENOMIC DNA]</scope>
    <source>
        <strain evidence="6 7">1288</strain>
    </source>
</reference>
<protein>
    <submittedName>
        <fullName evidence="6">Site-specific recombinase XerD</fullName>
    </submittedName>
</protein>
<evidence type="ECO:0000256" key="2">
    <source>
        <dbReference type="ARBA" id="ARBA00023172"/>
    </source>
</evidence>
<evidence type="ECO:0000256" key="1">
    <source>
        <dbReference type="ARBA" id="ARBA00023125"/>
    </source>
</evidence>
<sequence>MSKRSGIFDVSIKTDLLQPEKSAPAPKGMSVEKALFTIQQQMKLNGYRERTLNDYNLIFIKFAEITEVQYLEEITVSSIYEWLESMDVSQSTKSTRLKCLKAVLGKCYNNGWYQSKFWLTVQIKLDKKVKKGAKQNDLNILLSLLDTSTFIGLRDAVAILTLFKTGVRIKTLGQIKESNIDFENKMLNLEGSIMKNHNYLKLPLDDQLIELYEVLIEQNEKIRSYYKEDNEFLFITQKGTTINGKSTNNAISKQLNKYSKRYDLANINAHAIRRAYAKSLYDKGANIALISKALGHSDLAVTTQYLDIDADEVVNSLRDFM</sequence>
<comment type="caution">
    <text evidence="6">The sequence shown here is derived from an EMBL/GenBank/DDBJ whole genome shotgun (WGS) entry which is preliminary data.</text>
</comment>
<dbReference type="Proteomes" id="UP001549104">
    <property type="component" value="Unassembled WGS sequence"/>
</dbReference>
<dbReference type="PROSITE" id="PS51900">
    <property type="entry name" value="CB"/>
    <property type="match status" value="1"/>
</dbReference>
<dbReference type="RefSeq" id="WP_354314293.1">
    <property type="nucleotide sequence ID" value="NZ_JBEPME010000006.1"/>
</dbReference>
<keyword evidence="7" id="KW-1185">Reference proteome</keyword>